<keyword evidence="5" id="KW-1185">Reference proteome</keyword>
<feature type="coiled-coil region" evidence="1">
    <location>
        <begin position="1085"/>
        <end position="1112"/>
    </location>
</feature>
<evidence type="ECO:0000256" key="1">
    <source>
        <dbReference type="SAM" id="Coils"/>
    </source>
</evidence>
<dbReference type="Proteomes" id="UP001189429">
    <property type="component" value="Unassembled WGS sequence"/>
</dbReference>
<dbReference type="InterPro" id="IPR011008">
    <property type="entry name" value="Dimeric_a/b-barrel"/>
</dbReference>
<dbReference type="Gene3D" id="3.30.70.100">
    <property type="match status" value="2"/>
</dbReference>
<accession>A0ABN9W6T8</accession>
<feature type="region of interest" description="Disordered" evidence="2">
    <location>
        <begin position="886"/>
        <end position="905"/>
    </location>
</feature>
<reference evidence="4" key="1">
    <citation type="submission" date="2023-10" db="EMBL/GenBank/DDBJ databases">
        <authorList>
            <person name="Chen Y."/>
            <person name="Shah S."/>
            <person name="Dougan E. K."/>
            <person name="Thang M."/>
            <person name="Chan C."/>
        </authorList>
    </citation>
    <scope>NUCLEOTIDE SEQUENCE [LARGE SCALE GENOMIC DNA]</scope>
</reference>
<proteinExistence type="predicted"/>
<feature type="region of interest" description="Disordered" evidence="2">
    <location>
        <begin position="1549"/>
        <end position="1577"/>
    </location>
</feature>
<evidence type="ECO:0000256" key="2">
    <source>
        <dbReference type="SAM" id="MobiDB-lite"/>
    </source>
</evidence>
<feature type="compositionally biased region" description="Polar residues" evidence="2">
    <location>
        <begin position="1556"/>
        <end position="1576"/>
    </location>
</feature>
<feature type="domain" description="ABM" evidence="3">
    <location>
        <begin position="1386"/>
        <end position="1474"/>
    </location>
</feature>
<dbReference type="SUPFAM" id="SSF54909">
    <property type="entry name" value="Dimeric alpha+beta barrel"/>
    <property type="match status" value="2"/>
</dbReference>
<dbReference type="PROSITE" id="PS51725">
    <property type="entry name" value="ABM"/>
    <property type="match status" value="1"/>
</dbReference>
<dbReference type="Pfam" id="PF03992">
    <property type="entry name" value="ABM"/>
    <property type="match status" value="2"/>
</dbReference>
<evidence type="ECO:0000259" key="3">
    <source>
        <dbReference type="PROSITE" id="PS51725"/>
    </source>
</evidence>
<evidence type="ECO:0000313" key="4">
    <source>
        <dbReference type="EMBL" id="CAK0881855.1"/>
    </source>
</evidence>
<protein>
    <recommendedName>
        <fullName evidence="3">ABM domain-containing protein</fullName>
    </recommendedName>
</protein>
<feature type="compositionally biased region" description="Polar residues" evidence="2">
    <location>
        <begin position="923"/>
        <end position="935"/>
    </location>
</feature>
<dbReference type="PANTHER" id="PTHR33336:SF1">
    <property type="entry name" value="(4S)-4-HYDROXY-5-PHOSPHONOOXYPENTANE-2,3-DIONE ISOMERASE"/>
    <property type="match status" value="1"/>
</dbReference>
<dbReference type="PANTHER" id="PTHR33336">
    <property type="entry name" value="QUINOL MONOOXYGENASE YGIN-RELATED"/>
    <property type="match status" value="1"/>
</dbReference>
<comment type="caution">
    <text evidence="4">The sequence shown here is derived from an EMBL/GenBank/DDBJ whole genome shotgun (WGS) entry which is preliminary data.</text>
</comment>
<feature type="region of interest" description="Disordered" evidence="2">
    <location>
        <begin position="459"/>
        <end position="487"/>
    </location>
</feature>
<dbReference type="InterPro" id="IPR050744">
    <property type="entry name" value="AI-2_Isomerase_LsrG"/>
</dbReference>
<feature type="region of interest" description="Disordered" evidence="2">
    <location>
        <begin position="911"/>
        <end position="935"/>
    </location>
</feature>
<keyword evidence="1" id="KW-0175">Coiled coil</keyword>
<name>A0ABN9W6T8_9DINO</name>
<gene>
    <name evidence="4" type="ORF">PCOR1329_LOCUS64568</name>
</gene>
<feature type="coiled-coil region" evidence="1">
    <location>
        <begin position="762"/>
        <end position="812"/>
    </location>
</feature>
<evidence type="ECO:0000313" key="5">
    <source>
        <dbReference type="Proteomes" id="UP001189429"/>
    </source>
</evidence>
<organism evidence="4 5">
    <name type="scientific">Prorocentrum cordatum</name>
    <dbReference type="NCBI Taxonomy" id="2364126"/>
    <lineage>
        <taxon>Eukaryota</taxon>
        <taxon>Sar</taxon>
        <taxon>Alveolata</taxon>
        <taxon>Dinophyceae</taxon>
        <taxon>Prorocentrales</taxon>
        <taxon>Prorocentraceae</taxon>
        <taxon>Prorocentrum</taxon>
    </lineage>
</organism>
<dbReference type="Gene3D" id="1.20.940.10">
    <property type="entry name" value="Functional domain of the splicing factor Prp18"/>
    <property type="match status" value="1"/>
</dbReference>
<dbReference type="EMBL" id="CAUYUJ010018237">
    <property type="protein sequence ID" value="CAK0881855.1"/>
    <property type="molecule type" value="Genomic_DNA"/>
</dbReference>
<sequence>MTGGSDHVGSKGAADVVMHCAADDLVELGFKVPDRRESKEMDKVAGYEIEPNLPDLGYLPRSISSSSLSRMKGSRGAEGSENGGPVVLVTDAEGPNGLACGGYGIVATVIFGREARLLWEAGTRLVQVQGFYRSKVISLEDNMPCSCAIAKGGSAAGLLNFLLRRRCALCAAAELRLLLPWVEAWRMPADWASRSRTWISREVLEGISQGPVQVVQQHREGVEPFTPDQWDGAIMDFKRFGGSEAVGMGVLTKSKFTLLLAAVEFRFPRMKGGLCRVKAALKGWDYARQPRRTVHMISNVCAWMCIHFCASGVPRLGFGIVIQGKFGMGPSEMLGVEADDVTLPEDWGYPGGSGPVVIGLGARAMTTAKRPQSVSFLEEQEPGLAEGLRILRRRTPKGQRNFPFSLAQYRGLIKTVQASCNLDVGWAQLYAQPICSLPWTGPPATGALRFAVPSMAGTRAPSGVKAPRRKGAAAQARGEGAKSGSEAGSWLEASAKMQAAAGRSLAKSLKSGKGGQLQWLMKCAPSGPLLGKLVLAAVLLGILPASLFPTTARGLVAMTDVAEEVGAAAGKIVTAGATVSTSVAKLGSAVTDGSIGLVEAAWRGVDLMDVHVQGSTGRFFVEDEDDWPAFLQEPEVQRVMQLEPEFSDELERLLLFSSATRPRGEFTHSAFRSPNMYQSVSFWVRWLPSGHVGIAWRVVAIRFRPQWANPAWWLLGMDESAEAPTMAEQLKVLSESCFPAPELDLGPEALRGGPRALEGVRNEKLDQQLAQLQKQLDNCIKKLATTPIRAQAEQLQGLKAELANTAQAINEAETFRVELKANRVAVYQQVDQICNEIEKSRMASVVISGSAEFNLPALMLVGKDAIDNMLQSEAFKEFTERFATAQAQAPAATGPPAYGKASTAPTASAAPVIEGMPTPWPLPSSTQQLGSTTKSVAAANKAVQQGSLGSGQVPLGDPMPAHELSHVQGVLSMLLEASAQDGNAKKREDIAKRLEILYSRLSSGQMKNSTSQKVLQLVKAIEAQDYATAGRLQADLSSNDWEIANMKASMHITCQEHPSKFEVLTANISAIAQGQPIDVEAMGTSIQLNSRVEAVEQTLSELRQQMACRKELIHNSLEPPFQRLFSPLWVVTLDALKQTGSWSEEYKLGANCYRKDLNVTSAEEMRVLFRMKIDAKVIVEYVPNVPDLVEWGISEDEARNLIKAAEACGETDLRSLCSLYLAILEGIEVQEVLHANTEVGCAFFDFTAGGPLFAFALDPFVRAQLSELPVDAGELGAFADDIGQCERVGVVELGRGVPFPSSVLEMLRVRDSKPCGAGHVFVLAKGRRTLAALGPRAPGLAALAAALAGAGLAGEAFVGLAPRGATAAGARAARAARAAEKARAAYVAVVDCSVKAGGEEEFIEATLANCRKSFFEEWCQRYDFLQSTEDPTQFALLEVYRKPIGPVEHFATQHYMDWADSVKPLMTSDRSSTQWDTICPPLASGYVPNALVLESSVARVFDVTYVYIDVKPGSEDAFIEATMENVEKSLMEPDNLRFDFLRSVDEPNRRRASIRPASSTSQFSQVSRRPSDQPTTVPRLWARSLVDASVHHHHRHHHRYAGHVARQSEYDPCRLTSQVLQWNCQRVARQNVRKASDGRRDWKSHEDAWIRHVLDKAAPAPPPPSILWSQVCSAGGPGRPPARAGLEHRVGARLQAGC</sequence>
<dbReference type="InterPro" id="IPR007138">
    <property type="entry name" value="ABM_dom"/>
</dbReference>